<evidence type="ECO:0000313" key="3">
    <source>
        <dbReference type="Proteomes" id="UP001595816"/>
    </source>
</evidence>
<protein>
    <submittedName>
        <fullName evidence="2">Uncharacterized protein</fullName>
    </submittedName>
</protein>
<feature type="chain" id="PRO_5047263990" evidence="1">
    <location>
        <begin position="26"/>
        <end position="146"/>
    </location>
</feature>
<evidence type="ECO:0000313" key="2">
    <source>
        <dbReference type="EMBL" id="MFC4130510.1"/>
    </source>
</evidence>
<dbReference type="PROSITE" id="PS51257">
    <property type="entry name" value="PROKAR_LIPOPROTEIN"/>
    <property type="match status" value="1"/>
</dbReference>
<accession>A0ABV8LIG8</accession>
<gene>
    <name evidence="2" type="ORF">ACFOZ4_07830</name>
</gene>
<reference evidence="3" key="1">
    <citation type="journal article" date="2019" name="Int. J. Syst. Evol. Microbiol.">
        <title>The Global Catalogue of Microorganisms (GCM) 10K type strain sequencing project: providing services to taxonomists for standard genome sequencing and annotation.</title>
        <authorList>
            <consortium name="The Broad Institute Genomics Platform"/>
            <consortium name="The Broad Institute Genome Sequencing Center for Infectious Disease"/>
            <person name="Wu L."/>
            <person name="Ma J."/>
        </authorList>
    </citation>
    <scope>NUCLEOTIDE SEQUENCE [LARGE SCALE GENOMIC DNA]</scope>
    <source>
        <strain evidence="3">CGMCC 4.7289</strain>
    </source>
</reference>
<comment type="caution">
    <text evidence="2">The sequence shown here is derived from an EMBL/GenBank/DDBJ whole genome shotgun (WGS) entry which is preliminary data.</text>
</comment>
<name>A0ABV8LIG8_9ACTN</name>
<proteinExistence type="predicted"/>
<evidence type="ECO:0000256" key="1">
    <source>
        <dbReference type="SAM" id="SignalP"/>
    </source>
</evidence>
<sequence>MRRVLGVATAGALAAMLLLTGCSSAEPVSRDATIQVSRVGGAPHVDDRLEVKPDGSWSFTNTAGRRFSGTLPADQLSAAYDLVTSDEFAEEMVQPTKDMMCADAPVVTVVAGGRTSTYFGCFEDKWPKTAALLDVLQRNITVPNGG</sequence>
<keyword evidence="3" id="KW-1185">Reference proteome</keyword>
<keyword evidence="1" id="KW-0732">Signal</keyword>
<organism evidence="2 3">
    <name type="scientific">Hamadaea flava</name>
    <dbReference type="NCBI Taxonomy" id="1742688"/>
    <lineage>
        <taxon>Bacteria</taxon>
        <taxon>Bacillati</taxon>
        <taxon>Actinomycetota</taxon>
        <taxon>Actinomycetes</taxon>
        <taxon>Micromonosporales</taxon>
        <taxon>Micromonosporaceae</taxon>
        <taxon>Hamadaea</taxon>
    </lineage>
</organism>
<dbReference type="RefSeq" id="WP_253757758.1">
    <property type="nucleotide sequence ID" value="NZ_JAMZDZ010000001.1"/>
</dbReference>
<dbReference type="Proteomes" id="UP001595816">
    <property type="component" value="Unassembled WGS sequence"/>
</dbReference>
<feature type="signal peptide" evidence="1">
    <location>
        <begin position="1"/>
        <end position="25"/>
    </location>
</feature>
<dbReference type="EMBL" id="JBHSAY010000005">
    <property type="protein sequence ID" value="MFC4130510.1"/>
    <property type="molecule type" value="Genomic_DNA"/>
</dbReference>